<dbReference type="InterPro" id="IPR015422">
    <property type="entry name" value="PyrdxlP-dep_Trfase_small"/>
</dbReference>
<name>A0A255EI15_9ACTN</name>
<dbReference type="PANTHER" id="PTHR43713">
    <property type="entry name" value="GLUTAMATE-1-SEMIALDEHYDE 2,1-AMINOMUTASE"/>
    <property type="match status" value="1"/>
</dbReference>
<proteinExistence type="inferred from homology"/>
<dbReference type="InterPro" id="IPR005814">
    <property type="entry name" value="Aminotrans_3"/>
</dbReference>
<keyword evidence="4" id="KW-0808">Transferase</keyword>
<evidence type="ECO:0000256" key="1">
    <source>
        <dbReference type="ARBA" id="ARBA00001933"/>
    </source>
</evidence>
<dbReference type="AlphaFoldDB" id="A0A255EI15"/>
<evidence type="ECO:0000313" key="4">
    <source>
        <dbReference type="EMBL" id="OYN91169.1"/>
    </source>
</evidence>
<gene>
    <name evidence="4" type="ORF">CGZ91_06850</name>
</gene>
<dbReference type="Gene3D" id="3.40.640.10">
    <property type="entry name" value="Type I PLP-dependent aspartate aminotransferase-like (Major domain)"/>
    <property type="match status" value="1"/>
</dbReference>
<protein>
    <submittedName>
        <fullName evidence="4">Aspartate aminotransferase family protein</fullName>
    </submittedName>
</protein>
<keyword evidence="5" id="KW-1185">Reference proteome</keyword>
<organism evidence="4 5">
    <name type="scientific">Parenemella sanctibonifatiensis</name>
    <dbReference type="NCBI Taxonomy" id="2016505"/>
    <lineage>
        <taxon>Bacteria</taxon>
        <taxon>Bacillati</taxon>
        <taxon>Actinomycetota</taxon>
        <taxon>Actinomycetes</taxon>
        <taxon>Propionibacteriales</taxon>
        <taxon>Propionibacteriaceae</taxon>
        <taxon>Parenemella</taxon>
    </lineage>
</organism>
<dbReference type="Proteomes" id="UP000216300">
    <property type="component" value="Unassembled WGS sequence"/>
</dbReference>
<reference evidence="4 5" key="1">
    <citation type="submission" date="2017-07" db="EMBL/GenBank/DDBJ databases">
        <title>Draft whole genome sequences of clinical Proprionibacteriaceae strains.</title>
        <authorList>
            <person name="Bernier A.-M."/>
            <person name="Bernard K."/>
            <person name="Domingo M.-C."/>
        </authorList>
    </citation>
    <scope>NUCLEOTIDE SEQUENCE [LARGE SCALE GENOMIC DNA]</scope>
    <source>
        <strain evidence="4 5">NML 150081</strain>
    </source>
</reference>
<evidence type="ECO:0000256" key="2">
    <source>
        <dbReference type="ARBA" id="ARBA00022898"/>
    </source>
</evidence>
<keyword evidence="2 3" id="KW-0663">Pyridoxal phosphate</keyword>
<dbReference type="Pfam" id="PF00202">
    <property type="entry name" value="Aminotran_3"/>
    <property type="match status" value="1"/>
</dbReference>
<dbReference type="PANTHER" id="PTHR43713:SF3">
    <property type="entry name" value="GLUTAMATE-1-SEMIALDEHYDE 2,1-AMINOMUTASE 1, CHLOROPLASTIC-RELATED"/>
    <property type="match status" value="1"/>
</dbReference>
<sequence length="425" mass="45105">MGLDLTTDSTGALPQMTTVTTHAGWDERLHAIMPFGSSTASKSPKYLPEEPEVIVRGDGCRVWDDQGREFIDYRNSLGPITLGYRFPAVDDAIRAQLDRGIIFGHPSPLEAEVAERFCELVPGMDQARFVKTGGEAISAAIRIARHHTGRDHIIQIGYNGWLNSLGAGAAALPGQIASAPAGVPKALADLHHPTPWGDLAAVEQVLTAHEGQVAAVVVAADYARMGEGDSYYPQLRELLNRHGTLLVLDEIVTGFRIAVGGVNERFAANADLVVFGKGMANGMPIGVYAGRGEVMKSCGPGQVTISSTFGGELLTLAAAAAAMETYTSHDVVGHLWRQGTTLWEGVNAMFTERGLPLVSLGLPPCPTLRATDDTPGVLDAFNRAAFRHGVSLSPVSYVNFSHTDADITDTLERLGQACDAVAAGL</sequence>
<comment type="caution">
    <text evidence="4">The sequence shown here is derived from an EMBL/GenBank/DDBJ whole genome shotgun (WGS) entry which is preliminary data.</text>
</comment>
<comment type="cofactor">
    <cofactor evidence="1">
        <name>pyridoxal 5'-phosphate</name>
        <dbReference type="ChEBI" id="CHEBI:597326"/>
    </cofactor>
</comment>
<evidence type="ECO:0000256" key="3">
    <source>
        <dbReference type="RuleBase" id="RU003560"/>
    </source>
</evidence>
<dbReference type="PROSITE" id="PS00600">
    <property type="entry name" value="AA_TRANSFER_CLASS_3"/>
    <property type="match status" value="1"/>
</dbReference>
<accession>A0A255EI15</accession>
<dbReference type="GO" id="GO:0030170">
    <property type="term" value="F:pyridoxal phosphate binding"/>
    <property type="evidence" value="ECO:0007669"/>
    <property type="project" value="InterPro"/>
</dbReference>
<dbReference type="EMBL" id="NMVJ01000006">
    <property type="protein sequence ID" value="OYN91169.1"/>
    <property type="molecule type" value="Genomic_DNA"/>
</dbReference>
<dbReference type="SUPFAM" id="SSF53383">
    <property type="entry name" value="PLP-dependent transferases"/>
    <property type="match status" value="1"/>
</dbReference>
<keyword evidence="4" id="KW-0032">Aminotransferase</keyword>
<dbReference type="Gene3D" id="3.90.1150.10">
    <property type="entry name" value="Aspartate Aminotransferase, domain 1"/>
    <property type="match status" value="1"/>
</dbReference>
<comment type="similarity">
    <text evidence="3">Belongs to the class-III pyridoxal-phosphate-dependent aminotransferase family.</text>
</comment>
<evidence type="ECO:0000313" key="5">
    <source>
        <dbReference type="Proteomes" id="UP000216300"/>
    </source>
</evidence>
<dbReference type="GO" id="GO:0008483">
    <property type="term" value="F:transaminase activity"/>
    <property type="evidence" value="ECO:0007669"/>
    <property type="project" value="UniProtKB-KW"/>
</dbReference>
<dbReference type="InterPro" id="IPR049704">
    <property type="entry name" value="Aminotrans_3_PPA_site"/>
</dbReference>
<dbReference type="InterPro" id="IPR015421">
    <property type="entry name" value="PyrdxlP-dep_Trfase_major"/>
</dbReference>
<dbReference type="InterPro" id="IPR015424">
    <property type="entry name" value="PyrdxlP-dep_Trfase"/>
</dbReference>